<dbReference type="InterPro" id="IPR013103">
    <property type="entry name" value="RVT_2"/>
</dbReference>
<dbReference type="InParanoid" id="A0A3Q7EWZ0"/>
<dbReference type="Pfam" id="PF07727">
    <property type="entry name" value="RVT_2"/>
    <property type="match status" value="1"/>
</dbReference>
<reference evidence="3" key="2">
    <citation type="submission" date="2019-01" db="UniProtKB">
        <authorList>
            <consortium name="EnsemblPlants"/>
        </authorList>
    </citation>
    <scope>IDENTIFICATION</scope>
    <source>
        <strain evidence="3">cv. Heinz 1706</strain>
    </source>
</reference>
<dbReference type="Proteomes" id="UP000004994">
    <property type="component" value="Chromosome 2"/>
</dbReference>
<proteinExistence type="predicted"/>
<dbReference type="PANTHER" id="PTHR11439:SF467">
    <property type="entry name" value="INTEGRASE CATALYTIC DOMAIN-CONTAINING PROTEIN"/>
    <property type="match status" value="1"/>
</dbReference>
<evidence type="ECO:0000313" key="3">
    <source>
        <dbReference type="EnsemblPlants" id="Solyc02g030435.1.1"/>
    </source>
</evidence>
<evidence type="ECO:0000259" key="2">
    <source>
        <dbReference type="Pfam" id="PF07727"/>
    </source>
</evidence>
<sequence length="350" mass="39773">MGYVISANTSPPTTIEKDGQQRPKSIHHVTEHLLPEVVEPTIVGQGLAHPEWRSAMSDEFNALIKNCTWILVPPNSQQNLVDCKVKRNAEGSLLKYKARLVAEGYNQRSKTDFDDLIVTSNNSFFNKRFIQALGVHFSLKDPHDLSLFLGVDVHKTSKGILLSQHHYVQQILQAANMECKKEALEPTRYRQLFGSLQYINLTRSDIAFIVNKLSHFIHCPNHHHWLDLKRLVRYPKSTIVFGHHITPQSSLKFHVFSNADWAAGVPKSRQQLLDRPLKLNTGSLLQQLSRFNGLNPFLKNWDQVADLLTKPLSKIQFQLNRSKIGLLNRSSILRGSVKNNPIQSNSKSKG</sequence>
<feature type="compositionally biased region" description="Polar residues" evidence="1">
    <location>
        <begin position="1"/>
        <end position="13"/>
    </location>
</feature>
<dbReference type="STRING" id="4081.A0A3Q7EWZ0"/>
<name>A0A3Q7EWZ0_SOLLC</name>
<accession>A0A3Q7EWZ0</accession>
<evidence type="ECO:0000256" key="1">
    <source>
        <dbReference type="SAM" id="MobiDB-lite"/>
    </source>
</evidence>
<feature type="region of interest" description="Disordered" evidence="1">
    <location>
        <begin position="1"/>
        <end position="24"/>
    </location>
</feature>
<dbReference type="PANTHER" id="PTHR11439">
    <property type="entry name" value="GAG-POL-RELATED RETROTRANSPOSON"/>
    <property type="match status" value="1"/>
</dbReference>
<protein>
    <recommendedName>
        <fullName evidence="2">Reverse transcriptase Ty1/copia-type domain-containing protein</fullName>
    </recommendedName>
</protein>
<organism evidence="3">
    <name type="scientific">Solanum lycopersicum</name>
    <name type="common">Tomato</name>
    <name type="synonym">Lycopersicon esculentum</name>
    <dbReference type="NCBI Taxonomy" id="4081"/>
    <lineage>
        <taxon>Eukaryota</taxon>
        <taxon>Viridiplantae</taxon>
        <taxon>Streptophyta</taxon>
        <taxon>Embryophyta</taxon>
        <taxon>Tracheophyta</taxon>
        <taxon>Spermatophyta</taxon>
        <taxon>Magnoliopsida</taxon>
        <taxon>eudicotyledons</taxon>
        <taxon>Gunneridae</taxon>
        <taxon>Pentapetalae</taxon>
        <taxon>asterids</taxon>
        <taxon>lamiids</taxon>
        <taxon>Solanales</taxon>
        <taxon>Solanaceae</taxon>
        <taxon>Solanoideae</taxon>
        <taxon>Solaneae</taxon>
        <taxon>Solanum</taxon>
        <taxon>Solanum subgen. Lycopersicon</taxon>
    </lineage>
</organism>
<dbReference type="AlphaFoldDB" id="A0A3Q7EWZ0"/>
<feature type="domain" description="Reverse transcriptase Ty1/copia-type" evidence="2">
    <location>
        <begin position="114"/>
        <end position="181"/>
    </location>
</feature>
<reference evidence="3" key="1">
    <citation type="journal article" date="2012" name="Nature">
        <title>The tomato genome sequence provides insights into fleshy fruit evolution.</title>
        <authorList>
            <consortium name="Tomato Genome Consortium"/>
        </authorList>
    </citation>
    <scope>NUCLEOTIDE SEQUENCE [LARGE SCALE GENOMIC DNA]</scope>
    <source>
        <strain evidence="3">cv. Heinz 1706</strain>
    </source>
</reference>
<evidence type="ECO:0000313" key="4">
    <source>
        <dbReference type="Proteomes" id="UP000004994"/>
    </source>
</evidence>
<dbReference type="EnsemblPlants" id="Solyc02g030435.1.1">
    <property type="protein sequence ID" value="Solyc02g030435.1.1"/>
    <property type="gene ID" value="Solyc02g030435.1"/>
</dbReference>
<dbReference type="Gramene" id="Solyc02g030435.1.1">
    <property type="protein sequence ID" value="Solyc02g030435.1.1"/>
    <property type="gene ID" value="Solyc02g030435.1"/>
</dbReference>
<keyword evidence="4" id="KW-1185">Reference proteome</keyword>